<evidence type="ECO:0000313" key="7">
    <source>
        <dbReference type="Proteomes" id="UP000580517"/>
    </source>
</evidence>
<dbReference type="InterPro" id="IPR003313">
    <property type="entry name" value="AraC-bd"/>
</dbReference>
<keyword evidence="1" id="KW-0678">Repressor</keyword>
<dbReference type="AlphaFoldDB" id="A0A853F9U4"/>
<dbReference type="SUPFAM" id="SSF51182">
    <property type="entry name" value="RmlC-like cupins"/>
    <property type="match status" value="1"/>
</dbReference>
<dbReference type="SMART" id="SM00342">
    <property type="entry name" value="HTH_ARAC"/>
    <property type="match status" value="1"/>
</dbReference>
<evidence type="ECO:0000256" key="2">
    <source>
        <dbReference type="ARBA" id="ARBA00023015"/>
    </source>
</evidence>
<dbReference type="InterPro" id="IPR018060">
    <property type="entry name" value="HTH_AraC"/>
</dbReference>
<dbReference type="OrthoDB" id="2536004at2"/>
<feature type="domain" description="HTH araC/xylS-type" evidence="5">
    <location>
        <begin position="161"/>
        <end position="258"/>
    </location>
</feature>
<organism evidence="6 7">
    <name type="scientific">Allopusillimonas soli</name>
    <dbReference type="NCBI Taxonomy" id="659016"/>
    <lineage>
        <taxon>Bacteria</taxon>
        <taxon>Pseudomonadati</taxon>
        <taxon>Pseudomonadota</taxon>
        <taxon>Betaproteobacteria</taxon>
        <taxon>Burkholderiales</taxon>
        <taxon>Alcaligenaceae</taxon>
        <taxon>Allopusillimonas</taxon>
    </lineage>
</organism>
<accession>A0A853F9U4</accession>
<keyword evidence="3" id="KW-0238">DNA-binding</keyword>
<dbReference type="PANTHER" id="PTHR11019">
    <property type="entry name" value="HTH-TYPE TRANSCRIPTIONAL REGULATOR NIMR"/>
    <property type="match status" value="1"/>
</dbReference>
<keyword evidence="4" id="KW-0804">Transcription</keyword>
<dbReference type="InterPro" id="IPR009057">
    <property type="entry name" value="Homeodomain-like_sf"/>
</dbReference>
<evidence type="ECO:0000256" key="3">
    <source>
        <dbReference type="ARBA" id="ARBA00023125"/>
    </source>
</evidence>
<name>A0A853F9U4_9BURK</name>
<dbReference type="Gene3D" id="1.10.10.60">
    <property type="entry name" value="Homeodomain-like"/>
    <property type="match status" value="1"/>
</dbReference>
<protein>
    <submittedName>
        <fullName evidence="6">Helix-turn-helix transcriptional regulator</fullName>
    </submittedName>
</protein>
<keyword evidence="2" id="KW-0805">Transcription regulation</keyword>
<evidence type="ECO:0000313" key="6">
    <source>
        <dbReference type="EMBL" id="NYT36747.1"/>
    </source>
</evidence>
<dbReference type="InterPro" id="IPR014710">
    <property type="entry name" value="RmlC-like_jellyroll"/>
</dbReference>
<dbReference type="Proteomes" id="UP000580517">
    <property type="component" value="Unassembled WGS sequence"/>
</dbReference>
<proteinExistence type="predicted"/>
<dbReference type="RefSeq" id="WP_129968691.1">
    <property type="nucleotide sequence ID" value="NZ_JACCEW010000002.1"/>
</dbReference>
<dbReference type="CDD" id="cd06124">
    <property type="entry name" value="cupin_NimR-like_N"/>
    <property type="match status" value="1"/>
</dbReference>
<dbReference type="InterPro" id="IPR011051">
    <property type="entry name" value="RmlC_Cupin_sf"/>
</dbReference>
<dbReference type="FunFam" id="1.10.10.60:FF:000132">
    <property type="entry name" value="AraC family transcriptional regulator"/>
    <property type="match status" value="1"/>
</dbReference>
<dbReference type="EMBL" id="JACCEW010000002">
    <property type="protein sequence ID" value="NYT36747.1"/>
    <property type="molecule type" value="Genomic_DNA"/>
</dbReference>
<evidence type="ECO:0000256" key="4">
    <source>
        <dbReference type="ARBA" id="ARBA00023163"/>
    </source>
</evidence>
<evidence type="ECO:0000259" key="5">
    <source>
        <dbReference type="PROSITE" id="PS01124"/>
    </source>
</evidence>
<comment type="caution">
    <text evidence="6">The sequence shown here is derived from an EMBL/GenBank/DDBJ whole genome shotgun (WGS) entry which is preliminary data.</text>
</comment>
<dbReference type="Pfam" id="PF02311">
    <property type="entry name" value="AraC_binding"/>
    <property type="match status" value="1"/>
</dbReference>
<gene>
    <name evidence="6" type="ORF">H0A68_07665</name>
</gene>
<dbReference type="GO" id="GO:0043565">
    <property type="term" value="F:sequence-specific DNA binding"/>
    <property type="evidence" value="ECO:0007669"/>
    <property type="project" value="InterPro"/>
</dbReference>
<sequence>MSLEQFIKRLDETHSHGPVIGMRVDLTDHSSEAPVHQHYQGQLVLALKGAVTCEVSDAVWMVPPQCSVWIPGGLPHSVRATANARICYLFVQPGAAALPDHCCTLSISSLVRELILHIADAPSDYLAESATGRKAFVLLEELAQMPIERLHLPISNEPRLRRISKMLSGNPADRRTLADWGRVVAMSERSLARLVRQETGLTFGRWRQQFHLIVALRQLSSGQSVQRVADELGYESVTAFITMFKKSVGMPPAKYFAKRLGST</sequence>
<dbReference type="Pfam" id="PF12833">
    <property type="entry name" value="HTH_18"/>
    <property type="match status" value="1"/>
</dbReference>
<evidence type="ECO:0000256" key="1">
    <source>
        <dbReference type="ARBA" id="ARBA00022491"/>
    </source>
</evidence>
<dbReference type="SUPFAM" id="SSF46689">
    <property type="entry name" value="Homeodomain-like"/>
    <property type="match status" value="1"/>
</dbReference>
<reference evidence="6 7" key="1">
    <citation type="submission" date="2020-07" db="EMBL/GenBank/DDBJ databases">
        <title>Taxonomic revisions and descriptions of new bacterial species based on genomic comparisons in the high-G+C-content subgroup of the family Alcaligenaceae.</title>
        <authorList>
            <person name="Szabo A."/>
            <person name="Felfoldi T."/>
        </authorList>
    </citation>
    <scope>NUCLEOTIDE SEQUENCE [LARGE SCALE GENOMIC DNA]</scope>
    <source>
        <strain evidence="6 7">DSM 25264</strain>
    </source>
</reference>
<dbReference type="PANTHER" id="PTHR11019:SF199">
    <property type="entry name" value="HTH-TYPE TRANSCRIPTIONAL REGULATOR NIMR"/>
    <property type="match status" value="1"/>
</dbReference>
<keyword evidence="7" id="KW-1185">Reference proteome</keyword>
<dbReference type="PROSITE" id="PS01124">
    <property type="entry name" value="HTH_ARAC_FAMILY_2"/>
    <property type="match status" value="1"/>
</dbReference>
<dbReference type="GO" id="GO:0003700">
    <property type="term" value="F:DNA-binding transcription factor activity"/>
    <property type="evidence" value="ECO:0007669"/>
    <property type="project" value="InterPro"/>
</dbReference>
<dbReference type="Gene3D" id="2.60.120.10">
    <property type="entry name" value="Jelly Rolls"/>
    <property type="match status" value="1"/>
</dbReference>